<protein>
    <submittedName>
        <fullName evidence="7">Larval serum protein 1 alpha chain</fullName>
    </submittedName>
</protein>
<dbReference type="InterPro" id="IPR000896">
    <property type="entry name" value="Hemocyanin/hexamerin_mid_dom"/>
</dbReference>
<dbReference type="SUPFAM" id="SSF81296">
    <property type="entry name" value="E set domains"/>
    <property type="match status" value="1"/>
</dbReference>
<dbReference type="Proteomes" id="UP000515162">
    <property type="component" value="Chromosome 3L"/>
</dbReference>
<dbReference type="AlphaFoldDB" id="A0A6P8JNG4"/>
<dbReference type="PANTHER" id="PTHR11511">
    <property type="entry name" value="LARVAL STORAGE PROTEIN/PHENOLOXIDASE"/>
    <property type="match status" value="1"/>
</dbReference>
<dbReference type="Pfam" id="PF00372">
    <property type="entry name" value="Hemocyanin_M"/>
    <property type="match status" value="1"/>
</dbReference>
<dbReference type="RefSeq" id="XP_033157448.1">
    <property type="nucleotide sequence ID" value="XM_033301557.1"/>
</dbReference>
<evidence type="ECO:0000259" key="5">
    <source>
        <dbReference type="Pfam" id="PF03723"/>
    </source>
</evidence>
<dbReference type="InterPro" id="IPR005204">
    <property type="entry name" value="Hemocyanin_N"/>
</dbReference>
<dbReference type="GO" id="GO:0097009">
    <property type="term" value="P:energy homeostasis"/>
    <property type="evidence" value="ECO:0007669"/>
    <property type="project" value="UniProtKB-ARBA"/>
</dbReference>
<dbReference type="SUPFAM" id="SSF48056">
    <property type="entry name" value="Di-copper centre-containing domain"/>
    <property type="match status" value="1"/>
</dbReference>
<name>A0A6P8JNG4_DROMA</name>
<dbReference type="InterPro" id="IPR014756">
    <property type="entry name" value="Ig_E-set"/>
</dbReference>
<proteinExistence type="predicted"/>
<dbReference type="InterPro" id="IPR008922">
    <property type="entry name" value="Di-copper_centre_dom_sf"/>
</dbReference>
<dbReference type="GeneID" id="117139313"/>
<keyword evidence="2" id="KW-0732">Signal</keyword>
<dbReference type="Pfam" id="PF03722">
    <property type="entry name" value="Hemocyanin_N"/>
    <property type="match status" value="1"/>
</dbReference>
<dbReference type="Gene3D" id="1.20.1370.10">
    <property type="entry name" value="Hemocyanin, N-terminal domain"/>
    <property type="match status" value="1"/>
</dbReference>
<evidence type="ECO:0000313" key="7">
    <source>
        <dbReference type="RefSeq" id="XP_033157448.1"/>
    </source>
</evidence>
<keyword evidence="6" id="KW-1185">Reference proteome</keyword>
<evidence type="ECO:0000259" key="3">
    <source>
        <dbReference type="Pfam" id="PF00372"/>
    </source>
</evidence>
<dbReference type="PANTHER" id="PTHR11511:SF5">
    <property type="entry name" value="FAT-BODY PROTEIN 1-RELATED"/>
    <property type="match status" value="1"/>
</dbReference>
<evidence type="ECO:0000259" key="4">
    <source>
        <dbReference type="Pfam" id="PF03722"/>
    </source>
</evidence>
<dbReference type="Pfam" id="PF03723">
    <property type="entry name" value="Hemocyanin_C"/>
    <property type="match status" value="1"/>
</dbReference>
<dbReference type="GO" id="GO:0005615">
    <property type="term" value="C:extracellular space"/>
    <property type="evidence" value="ECO:0007669"/>
    <property type="project" value="UniProtKB-ARBA"/>
</dbReference>
<organism evidence="6 7">
    <name type="scientific">Drosophila mauritiana</name>
    <name type="common">Fruit fly</name>
    <dbReference type="NCBI Taxonomy" id="7226"/>
    <lineage>
        <taxon>Eukaryota</taxon>
        <taxon>Metazoa</taxon>
        <taxon>Ecdysozoa</taxon>
        <taxon>Arthropoda</taxon>
        <taxon>Hexapoda</taxon>
        <taxon>Insecta</taxon>
        <taxon>Pterygota</taxon>
        <taxon>Neoptera</taxon>
        <taxon>Endopterygota</taxon>
        <taxon>Diptera</taxon>
        <taxon>Brachycera</taxon>
        <taxon>Muscomorpha</taxon>
        <taxon>Ephydroidea</taxon>
        <taxon>Drosophilidae</taxon>
        <taxon>Drosophila</taxon>
        <taxon>Sophophora</taxon>
    </lineage>
</organism>
<feature type="domain" description="Hemocyanin N-terminal" evidence="4">
    <location>
        <begin position="28"/>
        <end position="149"/>
    </location>
</feature>
<feature type="signal peptide" evidence="2">
    <location>
        <begin position="1"/>
        <end position="20"/>
    </location>
</feature>
<accession>A0A6P8JNG4</accession>
<gene>
    <name evidence="7" type="primary">LOC117139313</name>
</gene>
<feature type="chain" id="PRO_5027879196" evidence="2">
    <location>
        <begin position="21"/>
        <end position="673"/>
    </location>
</feature>
<evidence type="ECO:0000313" key="6">
    <source>
        <dbReference type="Proteomes" id="UP000515162"/>
    </source>
</evidence>
<dbReference type="GO" id="GO:0045735">
    <property type="term" value="F:nutrient reservoir activity"/>
    <property type="evidence" value="ECO:0007669"/>
    <property type="project" value="UniProtKB-KW"/>
</dbReference>
<dbReference type="InterPro" id="IPR005203">
    <property type="entry name" value="Hemocyanin_C"/>
</dbReference>
<dbReference type="InterPro" id="IPR036697">
    <property type="entry name" value="Hemocyanin_N_sf"/>
</dbReference>
<evidence type="ECO:0000256" key="1">
    <source>
        <dbReference type="ARBA" id="ARBA00022761"/>
    </source>
</evidence>
<keyword evidence="1" id="KW-0758">Storage protein</keyword>
<dbReference type="SUPFAM" id="SSF48050">
    <property type="entry name" value="Hemocyanin, N-terminal domain"/>
    <property type="match status" value="1"/>
</dbReference>
<feature type="domain" description="Hemocyanin C-terminal" evidence="5">
    <location>
        <begin position="404"/>
        <end position="645"/>
    </location>
</feature>
<dbReference type="Gene3D" id="1.10.1280.10">
    <property type="entry name" value="Di-copper center containing domain from catechol oxidase"/>
    <property type="match status" value="1"/>
</dbReference>
<dbReference type="Gene3D" id="2.60.40.1520">
    <property type="entry name" value="Hemocyanin, C-terminal domain"/>
    <property type="match status" value="1"/>
</dbReference>
<sequence>MRLWVFLSLLALNIHWEVLANGIANRYFLEKQRFLLEILHHVHEPLMNEQWRLLGKQLVIDKEQYVVYNEHMTRFYEDFNLGKLLHRNVRYNPIYADHYRQMLGLYHFFYNARDWYTLWQNISWARVHVHPGIFVQALTQLILKREDYQALIMPKIYELWPESYHDDVTVRKARNFNFANWIRYVNVTDVEEIHPQKLEPFDLEGDLRGSIEWFQAMAEVNILRMNQQKSRNKLEHLLEDIDWQSYWYNLNMGVVLTAENSDQLREWCYYQLSQILARYKLERYGQKLAYKRLTQNHYRSIDEESQFIIKKISELEAKVGDAISFRSIQLTNGSRINLKENNNWLIGLEELFPYDWTQLAVEKAVQSNILLDIRTIVRSEDFYYYAERLLDSYRWYRQVFQPNNQKTFIPSDLRIDDVQLTPLITYDQPVDVDISNILSAKHFYLAGQFVWPFTLQHRQSRLQHKDFSYNLLISSNKTQSTIFRVFLTTSERGNIQREPFYQLDSFLTVIYPGLNRITRESKEFKGLAGDHISYTELYHFVKLAEREEFDFPLNISTPNCGFPRRLILPRGGSGNPLKLRLLIVATVYDFRARQENELNCDFSKGVSRWDELPLGYPFERFLEDDALAAEISGDHVHWKDVEILHEDQKAYFEMCYLNVKSNLNRIVLKNNKT</sequence>
<feature type="domain" description="Hemocyanin middle" evidence="3">
    <location>
        <begin position="156"/>
        <end position="289"/>
    </location>
</feature>
<reference evidence="7" key="1">
    <citation type="submission" date="2025-08" db="UniProtKB">
        <authorList>
            <consortium name="RefSeq"/>
        </authorList>
    </citation>
    <scope>IDENTIFICATION</scope>
    <source>
        <strain evidence="7">Mau12</strain>
        <tissue evidence="7">Whole Body</tissue>
    </source>
</reference>
<dbReference type="InterPro" id="IPR013788">
    <property type="entry name" value="Hemocyanin/hexamerin"/>
</dbReference>
<dbReference type="InterPro" id="IPR037020">
    <property type="entry name" value="Hemocyanin_C_sf"/>
</dbReference>
<evidence type="ECO:0000256" key="2">
    <source>
        <dbReference type="SAM" id="SignalP"/>
    </source>
</evidence>